<gene>
    <name evidence="7" type="ORF">PEPMIC_01524</name>
</gene>
<keyword evidence="4 6" id="KW-1133">Transmembrane helix</keyword>
<feature type="transmembrane region" description="Helical" evidence="6">
    <location>
        <begin position="202"/>
        <end position="220"/>
    </location>
</feature>
<evidence type="ECO:0000313" key="7">
    <source>
        <dbReference type="EMBL" id="EDP23718.1"/>
    </source>
</evidence>
<dbReference type="HOGENOM" id="CLU_040769_0_2_9"/>
<proteinExistence type="predicted"/>
<keyword evidence="5 6" id="KW-0472">Membrane</keyword>
<name>A8SN24_9FIRM</name>
<dbReference type="GO" id="GO:0005886">
    <property type="term" value="C:plasma membrane"/>
    <property type="evidence" value="ECO:0007669"/>
    <property type="project" value="UniProtKB-SubCell"/>
</dbReference>
<keyword evidence="3 6" id="KW-0812">Transmembrane</keyword>
<feature type="transmembrane region" description="Helical" evidence="6">
    <location>
        <begin position="53"/>
        <end position="75"/>
    </location>
</feature>
<feature type="transmembrane region" description="Helical" evidence="6">
    <location>
        <begin position="12"/>
        <end position="33"/>
    </location>
</feature>
<dbReference type="PANTHER" id="PTHR47089:SF1">
    <property type="entry name" value="GUANOSINE ABC TRANSPORTER PERMEASE PROTEIN NUPP"/>
    <property type="match status" value="1"/>
</dbReference>
<evidence type="ECO:0000256" key="2">
    <source>
        <dbReference type="ARBA" id="ARBA00022475"/>
    </source>
</evidence>
<feature type="transmembrane region" description="Helical" evidence="6">
    <location>
        <begin position="143"/>
        <end position="164"/>
    </location>
</feature>
<keyword evidence="2" id="KW-1003">Cell membrane</keyword>
<comment type="subcellular location">
    <subcellularLocation>
        <location evidence="1">Cell membrane</location>
        <topology evidence="1">Multi-pass membrane protein</topology>
    </subcellularLocation>
</comment>
<reference evidence="7 8" key="2">
    <citation type="submission" date="2007-09" db="EMBL/GenBank/DDBJ databases">
        <authorList>
            <person name="Fulton L."/>
            <person name="Clifton S."/>
            <person name="Fulton B."/>
            <person name="Xu J."/>
            <person name="Minx P."/>
            <person name="Pepin K.H."/>
            <person name="Johnson M."/>
            <person name="Thiruvilangam P."/>
            <person name="Bhonagiri V."/>
            <person name="Nash W.E."/>
            <person name="Mardis E.R."/>
            <person name="Wilson R.K."/>
        </authorList>
    </citation>
    <scope>NUCLEOTIDE SEQUENCE [LARGE SCALE GENOMIC DNA]</scope>
    <source>
        <strain evidence="7 8">ATCC 33270</strain>
    </source>
</reference>
<sequence>MLLIMNNRKKILMLLFSVLIGFVVGSIVIMIAGFNPINYYKIMIETTFSRPKFFARTLVDAVPLIIGSIGVSLAFKTGAFNIGAEGQFIMGSLAAAFFGYFLKLPPIIHPIVCIILAALVGMAWGGFAGWVKSKFGVHEVITTIMLNWIALYFSNLVVTFGKFYNETGQTSNDIQSTASIKMFQGLRNSSIPFVKDFFSADINFGIILAIILAFVVYYLLNKTSKGYELKAVGLNPNAAEFGGINVGSNLVLSMGLSGALCAVAGAVKVLGFAGNVARLTVAEGNGFDAMSVALLANSHPIGSIFSGFFFSVLKRGGFRVQQLLGVPYEIVQIIIGIIVLFISMPLVIKIISSKFKKVGGKK</sequence>
<dbReference type="EMBL" id="ABEE02000017">
    <property type="protein sequence ID" value="EDP23718.1"/>
    <property type="molecule type" value="Genomic_DNA"/>
</dbReference>
<dbReference type="InterPro" id="IPR001851">
    <property type="entry name" value="ABC_transp_permease"/>
</dbReference>
<feature type="transmembrane region" description="Helical" evidence="6">
    <location>
        <begin position="82"/>
        <end position="101"/>
    </location>
</feature>
<organism evidence="7 8">
    <name type="scientific">Parvimonas micra ATCC 33270</name>
    <dbReference type="NCBI Taxonomy" id="411465"/>
    <lineage>
        <taxon>Bacteria</taxon>
        <taxon>Bacillati</taxon>
        <taxon>Bacillota</taxon>
        <taxon>Tissierellia</taxon>
        <taxon>Tissierellales</taxon>
        <taxon>Peptoniphilaceae</taxon>
        <taxon>Parvimonas</taxon>
    </lineage>
</organism>
<evidence type="ECO:0000256" key="3">
    <source>
        <dbReference type="ARBA" id="ARBA00022692"/>
    </source>
</evidence>
<reference evidence="7 8" key="1">
    <citation type="submission" date="2007-09" db="EMBL/GenBank/DDBJ databases">
        <title>Draft genome sequence of Peptostreptococcus micros (ATCC 33270).</title>
        <authorList>
            <person name="Sudarsanam P."/>
            <person name="Ley R."/>
            <person name="Guruge J."/>
            <person name="Turnbaugh P.J."/>
            <person name="Mahowald M."/>
            <person name="Liep D."/>
            <person name="Gordon J."/>
        </authorList>
    </citation>
    <scope>NUCLEOTIDE SEQUENCE [LARGE SCALE GENOMIC DNA]</scope>
    <source>
        <strain evidence="7 8">ATCC 33270</strain>
    </source>
</reference>
<dbReference type="eggNOG" id="COG4603">
    <property type="taxonomic scope" value="Bacteria"/>
</dbReference>
<dbReference type="Pfam" id="PF02653">
    <property type="entry name" value="BPD_transp_2"/>
    <property type="match status" value="1"/>
</dbReference>
<comment type="caution">
    <text evidence="7">The sequence shown here is derived from an EMBL/GenBank/DDBJ whole genome shotgun (WGS) entry which is preliminary data.</text>
</comment>
<evidence type="ECO:0000256" key="4">
    <source>
        <dbReference type="ARBA" id="ARBA00022989"/>
    </source>
</evidence>
<dbReference type="GO" id="GO:0022857">
    <property type="term" value="F:transmembrane transporter activity"/>
    <property type="evidence" value="ECO:0007669"/>
    <property type="project" value="InterPro"/>
</dbReference>
<accession>A8SN24</accession>
<evidence type="ECO:0000256" key="1">
    <source>
        <dbReference type="ARBA" id="ARBA00004651"/>
    </source>
</evidence>
<feature type="transmembrane region" description="Helical" evidence="6">
    <location>
        <begin position="330"/>
        <end position="352"/>
    </location>
</feature>
<evidence type="ECO:0000313" key="8">
    <source>
        <dbReference type="Proteomes" id="UP000003162"/>
    </source>
</evidence>
<evidence type="ECO:0000256" key="6">
    <source>
        <dbReference type="SAM" id="Phobius"/>
    </source>
</evidence>
<protein>
    <submittedName>
        <fullName evidence="7">Branched-chain amino acid ABC transporter, permease protein</fullName>
    </submittedName>
</protein>
<dbReference type="Proteomes" id="UP000003162">
    <property type="component" value="Unassembled WGS sequence"/>
</dbReference>
<evidence type="ECO:0000256" key="5">
    <source>
        <dbReference type="ARBA" id="ARBA00023136"/>
    </source>
</evidence>
<feature type="transmembrane region" description="Helical" evidence="6">
    <location>
        <begin position="292"/>
        <end position="310"/>
    </location>
</feature>
<dbReference type="PANTHER" id="PTHR47089">
    <property type="entry name" value="ABC TRANSPORTER, PERMEASE PROTEIN"/>
    <property type="match status" value="1"/>
</dbReference>
<dbReference type="AlphaFoldDB" id="A8SN24"/>
<dbReference type="CDD" id="cd06580">
    <property type="entry name" value="TM_PBP1_transp_TpRbsC_like"/>
    <property type="match status" value="1"/>
</dbReference>
<feature type="transmembrane region" description="Helical" evidence="6">
    <location>
        <begin position="107"/>
        <end position="131"/>
    </location>
</feature>